<evidence type="ECO:0000313" key="3">
    <source>
        <dbReference type="Proteomes" id="UP000186817"/>
    </source>
</evidence>
<dbReference type="Proteomes" id="UP000186817">
    <property type="component" value="Unassembled WGS sequence"/>
</dbReference>
<evidence type="ECO:0000313" key="2">
    <source>
        <dbReference type="EMBL" id="OLQ15305.1"/>
    </source>
</evidence>
<name>A0A1Q9F6I0_SYMMI</name>
<reference evidence="2 3" key="1">
    <citation type="submission" date="2016-02" db="EMBL/GenBank/DDBJ databases">
        <title>Genome analysis of coral dinoflagellate symbionts highlights evolutionary adaptations to a symbiotic lifestyle.</title>
        <authorList>
            <person name="Aranda M."/>
            <person name="Li Y."/>
            <person name="Liew Y.J."/>
            <person name="Baumgarten S."/>
            <person name="Simakov O."/>
            <person name="Wilson M."/>
            <person name="Piel J."/>
            <person name="Ashoor H."/>
            <person name="Bougouffa S."/>
            <person name="Bajic V.B."/>
            <person name="Ryu T."/>
            <person name="Ravasi T."/>
            <person name="Bayer T."/>
            <person name="Micklem G."/>
            <person name="Kim H."/>
            <person name="Bhak J."/>
            <person name="Lajeunesse T.C."/>
            <person name="Voolstra C.R."/>
        </authorList>
    </citation>
    <scope>NUCLEOTIDE SEQUENCE [LARGE SCALE GENOMIC DNA]</scope>
    <source>
        <strain evidence="2 3">CCMP2467</strain>
    </source>
</reference>
<feature type="region of interest" description="Disordered" evidence="1">
    <location>
        <begin position="1"/>
        <end position="22"/>
    </location>
</feature>
<proteinExistence type="predicted"/>
<comment type="caution">
    <text evidence="2">The sequence shown here is derived from an EMBL/GenBank/DDBJ whole genome shotgun (WGS) entry which is preliminary data.</text>
</comment>
<dbReference type="EMBL" id="LSRX01000004">
    <property type="protein sequence ID" value="OLQ15305.1"/>
    <property type="molecule type" value="Genomic_DNA"/>
</dbReference>
<sequence length="73" mass="7774">MVLWQGQEAMAAQQGSRVPREGTAELQRRLKSRALAAASKTTIRKPHVEKGMVVATALVIVVVMRGNFGGGGD</sequence>
<organism evidence="2 3">
    <name type="scientific">Symbiodinium microadriaticum</name>
    <name type="common">Dinoflagellate</name>
    <name type="synonym">Zooxanthella microadriatica</name>
    <dbReference type="NCBI Taxonomy" id="2951"/>
    <lineage>
        <taxon>Eukaryota</taxon>
        <taxon>Sar</taxon>
        <taxon>Alveolata</taxon>
        <taxon>Dinophyceae</taxon>
        <taxon>Suessiales</taxon>
        <taxon>Symbiodiniaceae</taxon>
        <taxon>Symbiodinium</taxon>
    </lineage>
</organism>
<dbReference type="AlphaFoldDB" id="A0A1Q9F6I0"/>
<protein>
    <submittedName>
        <fullName evidence="2">Uncharacterized protein</fullName>
    </submittedName>
</protein>
<evidence type="ECO:0000256" key="1">
    <source>
        <dbReference type="SAM" id="MobiDB-lite"/>
    </source>
</evidence>
<accession>A0A1Q9F6I0</accession>
<gene>
    <name evidence="2" type="ORF">AK812_SmicGene454</name>
</gene>
<keyword evidence="3" id="KW-1185">Reference proteome</keyword>